<dbReference type="RefSeq" id="WP_072863310.1">
    <property type="nucleotide sequence ID" value="NZ_FQUX01000006.1"/>
</dbReference>
<evidence type="ECO:0000313" key="1">
    <source>
        <dbReference type="EMBL" id="SHF64741.1"/>
    </source>
</evidence>
<dbReference type="Proteomes" id="UP000184406">
    <property type="component" value="Unassembled WGS sequence"/>
</dbReference>
<sequence>MREDLLHFIWKYKKLQLGNLKGSNNEAIQILDVGSHNLLSGPDFFNAKIQIDEQLWAGTVEMHIKSSDWYAHNHETDPNYQNVILHVVWEDDCDVFRSDNTVIPTLVLKDYISSGLLKEYQKLFFHKEQLFINCENGIGDTSDFVLQNWLEVLYFERLERKTELVAQLLKSSNNDWERVFFVLLFKNFGLKINGEPFFEIANQLPFQVVRKIQDNILQMESLFYGFARFLDDDIVGDKYYDSLKKEFAFLKAKFHFLDAPHQKPEFFKLRPSNFPTIRLSQLANLYVLHQNLFSLVINAKSVEEIYLVFKVSASEYWDNHYTFGKVTKGNVKKLTKKFVDLLIVNTILPIKLSYAKHMGRDVPDEIIDIISGITSESNTVISKFKSLKLQFPSAKESQAVIQLYNEYCTKNKCLQCAVGHQLLNRKP</sequence>
<dbReference type="AlphaFoldDB" id="A0A1M5DCY5"/>
<reference evidence="2" key="1">
    <citation type="submission" date="2016-11" db="EMBL/GenBank/DDBJ databases">
        <authorList>
            <person name="Varghese N."/>
            <person name="Submissions S."/>
        </authorList>
    </citation>
    <scope>NUCLEOTIDE SEQUENCE [LARGE SCALE GENOMIC DNA]</scope>
    <source>
        <strain evidence="2">DSM 17539</strain>
    </source>
</reference>
<evidence type="ECO:0008006" key="3">
    <source>
        <dbReference type="Google" id="ProtNLM"/>
    </source>
</evidence>
<proteinExistence type="predicted"/>
<dbReference type="InterPro" id="IPR021272">
    <property type="entry name" value="DUF2851"/>
</dbReference>
<gene>
    <name evidence="1" type="ORF">SAMN03080594_10632</name>
</gene>
<organism evidence="1 2">
    <name type="scientific">Arenibacter palladensis</name>
    <dbReference type="NCBI Taxonomy" id="237373"/>
    <lineage>
        <taxon>Bacteria</taxon>
        <taxon>Pseudomonadati</taxon>
        <taxon>Bacteroidota</taxon>
        <taxon>Flavobacteriia</taxon>
        <taxon>Flavobacteriales</taxon>
        <taxon>Flavobacteriaceae</taxon>
        <taxon>Arenibacter</taxon>
    </lineage>
</organism>
<dbReference type="OrthoDB" id="1005072at2"/>
<dbReference type="EMBL" id="FQUX01000006">
    <property type="protein sequence ID" value="SHF64741.1"/>
    <property type="molecule type" value="Genomic_DNA"/>
</dbReference>
<evidence type="ECO:0000313" key="2">
    <source>
        <dbReference type="Proteomes" id="UP000184406"/>
    </source>
</evidence>
<protein>
    <recommendedName>
        <fullName evidence="3">DUF2851 domain-containing protein</fullName>
    </recommendedName>
</protein>
<accession>A0A1M5DCY5</accession>
<name>A0A1M5DCY5_9FLAO</name>
<keyword evidence="2" id="KW-1185">Reference proteome</keyword>
<dbReference type="Pfam" id="PF11013">
    <property type="entry name" value="DUF2851"/>
    <property type="match status" value="1"/>
</dbReference>